<dbReference type="GO" id="GO:0042147">
    <property type="term" value="P:retrograde transport, endosome to Golgi"/>
    <property type="evidence" value="ECO:0007669"/>
    <property type="project" value="TreeGrafter"/>
</dbReference>
<accession>A0A817S0J6</accession>
<dbReference type="PANTHER" id="PTHR21229:SF1">
    <property type="entry name" value="GH17801P"/>
    <property type="match status" value="1"/>
</dbReference>
<evidence type="ECO:0000259" key="9">
    <source>
        <dbReference type="Pfam" id="PF06814"/>
    </source>
</evidence>
<comment type="caution">
    <text evidence="10">The sequence shown here is derived from an EMBL/GenBank/DDBJ whole genome shotgun (WGS) entry which is preliminary data.</text>
</comment>
<evidence type="ECO:0000256" key="6">
    <source>
        <dbReference type="SAM" id="MobiDB-lite"/>
    </source>
</evidence>
<dbReference type="EMBL" id="CAJNYD010000463">
    <property type="protein sequence ID" value="CAF3263612.1"/>
    <property type="molecule type" value="Genomic_DNA"/>
</dbReference>
<protein>
    <recommendedName>
        <fullName evidence="9">GOST seven transmembrane domain-containing protein</fullName>
    </recommendedName>
</protein>
<dbReference type="AlphaFoldDB" id="A0A817S0J6"/>
<keyword evidence="5 7" id="KW-0472">Membrane</keyword>
<feature type="signal peptide" evidence="8">
    <location>
        <begin position="1"/>
        <end position="20"/>
    </location>
</feature>
<gene>
    <name evidence="10" type="ORF">LUA448_LOCUS5544</name>
</gene>
<organism evidence="10 11">
    <name type="scientific">Rotaria socialis</name>
    <dbReference type="NCBI Taxonomy" id="392032"/>
    <lineage>
        <taxon>Eukaryota</taxon>
        <taxon>Metazoa</taxon>
        <taxon>Spiralia</taxon>
        <taxon>Gnathifera</taxon>
        <taxon>Rotifera</taxon>
        <taxon>Eurotatoria</taxon>
        <taxon>Bdelloidea</taxon>
        <taxon>Philodinida</taxon>
        <taxon>Philodinidae</taxon>
        <taxon>Rotaria</taxon>
    </lineage>
</organism>
<dbReference type="GO" id="GO:0005794">
    <property type="term" value="C:Golgi apparatus"/>
    <property type="evidence" value="ECO:0007669"/>
    <property type="project" value="TreeGrafter"/>
</dbReference>
<dbReference type="PANTHER" id="PTHR21229">
    <property type="entry name" value="LUNG SEVEN TRANSMEMBRANE RECEPTOR"/>
    <property type="match status" value="1"/>
</dbReference>
<evidence type="ECO:0000256" key="2">
    <source>
        <dbReference type="ARBA" id="ARBA00022692"/>
    </source>
</evidence>
<dbReference type="GO" id="GO:0005829">
    <property type="term" value="C:cytosol"/>
    <property type="evidence" value="ECO:0007669"/>
    <property type="project" value="GOC"/>
</dbReference>
<feature type="transmembrane region" description="Helical" evidence="7">
    <location>
        <begin position="274"/>
        <end position="300"/>
    </location>
</feature>
<sequence length="605" mass="69127">MKNSFLIYLLFFYLVNYSSSTLVNSIEKLSWSSSGAFQIVDRFLTSDTQVTLKLLCAESSVNLNEIQEQIRKPLYNNYGKTKIQITGRIGRVVGCLPLQSDAFMTTNQSSSKDNKVSRTISEAFYKNLWKQMEVREFTMQQTNCDYPGELYFDEYKNMTGPEAAADIRKNILKQEREQISPNQNSYIPPRRRRRRRRGAEETNIKLNTKQSSSAAALSQPSEKRLRTWTDGYYLIEIFPPVFLESNSPELGVNVMVSMKNRHGGYITADEYPALIFYGVMCGIYALFAILWLIWCALYWCELLKIQFWIGGVILIGMIEKSAYLAEYEIVNRYGYKAHVAVVTSEVLSCLKRTVARMLFVIIAHGYGIVKLRLGPLKQKVLAMGLLYFLIAATEAILRLNTKNDEENNRVLISRIPLAVINVAIYYWIFTGLVATTRTLRSTKNIATLNDYRDFTSTLIFAIIASLFFMAWSLKSHFFTTCITNWREFWIDDAFWHIIFSLVLLHSMFLFRPSNNNSRYAFVPFPHQSNNATDPELSYDFTIYVFLCLETAVFDSKTMRKATNIENGTASKSKTQQQVSLNREVNVSSVGAGGSNGNGVVEDSLA</sequence>
<feature type="domain" description="GOST seven transmembrane" evidence="9">
    <location>
        <begin position="272"/>
        <end position="516"/>
    </location>
</feature>
<evidence type="ECO:0000256" key="1">
    <source>
        <dbReference type="ARBA" id="ARBA00004141"/>
    </source>
</evidence>
<evidence type="ECO:0000256" key="4">
    <source>
        <dbReference type="ARBA" id="ARBA00022989"/>
    </source>
</evidence>
<feature type="chain" id="PRO_5033032571" description="GOST seven transmembrane domain-containing protein" evidence="8">
    <location>
        <begin position="21"/>
        <end position="605"/>
    </location>
</feature>
<evidence type="ECO:0000256" key="5">
    <source>
        <dbReference type="ARBA" id="ARBA00023136"/>
    </source>
</evidence>
<feature type="transmembrane region" description="Helical" evidence="7">
    <location>
        <begin position="307"/>
        <end position="325"/>
    </location>
</feature>
<feature type="transmembrane region" description="Helical" evidence="7">
    <location>
        <begin position="380"/>
        <end position="399"/>
    </location>
</feature>
<dbReference type="Pfam" id="PF06814">
    <property type="entry name" value="GOST_TM"/>
    <property type="match status" value="1"/>
</dbReference>
<keyword evidence="2 7" id="KW-0812">Transmembrane</keyword>
<dbReference type="InterPro" id="IPR009637">
    <property type="entry name" value="GPR107/GPR108-like"/>
</dbReference>
<evidence type="ECO:0000256" key="3">
    <source>
        <dbReference type="ARBA" id="ARBA00022729"/>
    </source>
</evidence>
<evidence type="ECO:0000256" key="8">
    <source>
        <dbReference type="SAM" id="SignalP"/>
    </source>
</evidence>
<dbReference type="GO" id="GO:0016020">
    <property type="term" value="C:membrane"/>
    <property type="evidence" value="ECO:0007669"/>
    <property type="project" value="UniProtKB-SubCell"/>
</dbReference>
<keyword evidence="4 7" id="KW-1133">Transmembrane helix</keyword>
<feature type="transmembrane region" description="Helical" evidence="7">
    <location>
        <begin position="411"/>
        <end position="434"/>
    </location>
</feature>
<feature type="transmembrane region" description="Helical" evidence="7">
    <location>
        <begin position="454"/>
        <end position="473"/>
    </location>
</feature>
<keyword evidence="3 8" id="KW-0732">Signal</keyword>
<evidence type="ECO:0000313" key="10">
    <source>
        <dbReference type="EMBL" id="CAF3263612.1"/>
    </source>
</evidence>
<feature type="transmembrane region" description="Helical" evidence="7">
    <location>
        <begin position="493"/>
        <end position="510"/>
    </location>
</feature>
<evidence type="ECO:0000313" key="11">
    <source>
        <dbReference type="Proteomes" id="UP000663833"/>
    </source>
</evidence>
<name>A0A817S0J6_9BILA</name>
<reference evidence="10" key="1">
    <citation type="submission" date="2021-02" db="EMBL/GenBank/DDBJ databases">
        <authorList>
            <person name="Nowell W R."/>
        </authorList>
    </citation>
    <scope>NUCLEOTIDE SEQUENCE</scope>
</reference>
<evidence type="ECO:0000256" key="7">
    <source>
        <dbReference type="SAM" id="Phobius"/>
    </source>
</evidence>
<feature type="region of interest" description="Disordered" evidence="6">
    <location>
        <begin position="177"/>
        <end position="218"/>
    </location>
</feature>
<dbReference type="Proteomes" id="UP000663833">
    <property type="component" value="Unassembled WGS sequence"/>
</dbReference>
<dbReference type="InterPro" id="IPR053937">
    <property type="entry name" value="GOST_TM"/>
</dbReference>
<proteinExistence type="predicted"/>
<comment type="subcellular location">
    <subcellularLocation>
        <location evidence="1">Membrane</location>
        <topology evidence="1">Multi-pass membrane protein</topology>
    </subcellularLocation>
</comment>